<dbReference type="RefSeq" id="XP_009267424.1">
    <property type="nucleotide sequence ID" value="XM_009269149.1"/>
</dbReference>
<name>R9AHL8_WALI9</name>
<protein>
    <submittedName>
        <fullName evidence="2">Uncharacterized protein</fullName>
    </submittedName>
</protein>
<keyword evidence="3" id="KW-1185">Reference proteome</keyword>
<feature type="region of interest" description="Disordered" evidence="1">
    <location>
        <begin position="29"/>
        <end position="114"/>
    </location>
</feature>
<dbReference type="HOGENOM" id="CLU_2122965_0_0_1"/>
<dbReference type="GeneID" id="20376892"/>
<sequence length="114" mass="12476">MLANIISKTRPVIARQGAWTPSKPVLLMIHRNQSNRQDRTSEQELAERQEQPQTPPPTANTGQGTTSSDKIHDAIETDEADAVHGPLKGKGGKYSTPSQEELQADKGDYPTKSN</sequence>
<reference evidence="3" key="1">
    <citation type="journal article" date="2013" name="BMC Genomics">
        <title>Genome and transcriptome sequencing of the halophilic fungus Wallemia ichthyophaga: haloadaptations present and absent.</title>
        <authorList>
            <person name="Zajc J."/>
            <person name="Liu Y."/>
            <person name="Dai W."/>
            <person name="Yang Z."/>
            <person name="Hu J."/>
            <person name="Gostincar C."/>
            <person name="Gunde-Cimerman N."/>
        </authorList>
    </citation>
    <scope>NUCLEOTIDE SEQUENCE [LARGE SCALE GENOMIC DNA]</scope>
    <source>
        <strain evidence="3">EXF-994 / CBS 113033</strain>
    </source>
</reference>
<evidence type="ECO:0000313" key="2">
    <source>
        <dbReference type="EMBL" id="EOR01704.1"/>
    </source>
</evidence>
<evidence type="ECO:0000256" key="1">
    <source>
        <dbReference type="SAM" id="MobiDB-lite"/>
    </source>
</evidence>
<feature type="compositionally biased region" description="Basic and acidic residues" evidence="1">
    <location>
        <begin position="103"/>
        <end position="114"/>
    </location>
</feature>
<dbReference type="KEGG" id="wic:J056_003940"/>
<gene>
    <name evidence="2" type="ORF">J056_003940</name>
</gene>
<accession>R9AHL8</accession>
<proteinExistence type="predicted"/>
<dbReference type="EMBL" id="KE007229">
    <property type="protein sequence ID" value="EOR01704.1"/>
    <property type="molecule type" value="Genomic_DNA"/>
</dbReference>
<dbReference type="OrthoDB" id="10490476at2759"/>
<evidence type="ECO:0000313" key="3">
    <source>
        <dbReference type="Proteomes" id="UP000014064"/>
    </source>
</evidence>
<organism evidence="2 3">
    <name type="scientific">Wallemia ichthyophaga (strain EXF-994 / CBS 113033)</name>
    <dbReference type="NCBI Taxonomy" id="1299270"/>
    <lineage>
        <taxon>Eukaryota</taxon>
        <taxon>Fungi</taxon>
        <taxon>Dikarya</taxon>
        <taxon>Basidiomycota</taxon>
        <taxon>Wallemiomycotina</taxon>
        <taxon>Wallemiomycetes</taxon>
        <taxon>Wallemiales</taxon>
        <taxon>Wallemiaceae</taxon>
        <taxon>Wallemia</taxon>
    </lineage>
</organism>
<feature type="compositionally biased region" description="Basic and acidic residues" evidence="1">
    <location>
        <begin position="36"/>
        <end position="50"/>
    </location>
</feature>
<dbReference type="AlphaFoldDB" id="R9AHL8"/>
<dbReference type="Proteomes" id="UP000014064">
    <property type="component" value="Unassembled WGS sequence"/>
</dbReference>